<accession>A0A9P6WQS8</accession>
<dbReference type="Pfam" id="PF12325">
    <property type="entry name" value="TMF_TATA_bd"/>
    <property type="match status" value="1"/>
</dbReference>
<evidence type="ECO:0000313" key="8">
    <source>
        <dbReference type="Proteomes" id="UP000697127"/>
    </source>
</evidence>
<dbReference type="InterPro" id="IPR022092">
    <property type="entry name" value="TMF_DNA-bd"/>
</dbReference>
<feature type="region of interest" description="Disordered" evidence="5">
    <location>
        <begin position="1"/>
        <end position="98"/>
    </location>
</feature>
<dbReference type="PANTHER" id="PTHR46515:SF1">
    <property type="entry name" value="TATA ELEMENT MODULATORY FACTOR"/>
    <property type="match status" value="1"/>
</dbReference>
<feature type="coiled-coil region" evidence="4">
    <location>
        <begin position="223"/>
        <end position="395"/>
    </location>
</feature>
<dbReference type="EMBL" id="PUHW01000027">
    <property type="protein sequence ID" value="KAG0690568.1"/>
    <property type="molecule type" value="Genomic_DNA"/>
</dbReference>
<protein>
    <recommendedName>
        <fullName evidence="6">TATA element modulatory factor 1 TATA binding domain-containing protein</fullName>
    </recommendedName>
</protein>
<name>A0A9P6WQS8_9ASCO</name>
<feature type="coiled-coil region" evidence="4">
    <location>
        <begin position="743"/>
        <end position="857"/>
    </location>
</feature>
<feature type="region of interest" description="Disordered" evidence="5">
    <location>
        <begin position="108"/>
        <end position="127"/>
    </location>
</feature>
<comment type="subcellular location">
    <subcellularLocation>
        <location evidence="1">Golgi apparatus</location>
    </subcellularLocation>
</comment>
<evidence type="ECO:0000256" key="4">
    <source>
        <dbReference type="SAM" id="Coils"/>
    </source>
</evidence>
<feature type="compositionally biased region" description="Basic and acidic residues" evidence="5">
    <location>
        <begin position="49"/>
        <end position="62"/>
    </location>
</feature>
<evidence type="ECO:0000259" key="6">
    <source>
        <dbReference type="Pfam" id="PF12325"/>
    </source>
</evidence>
<comment type="caution">
    <text evidence="7">The sequence shown here is derived from an EMBL/GenBank/DDBJ whole genome shotgun (WGS) entry which is preliminary data.</text>
</comment>
<dbReference type="GO" id="GO:0005794">
    <property type="term" value="C:Golgi apparatus"/>
    <property type="evidence" value="ECO:0007669"/>
    <property type="project" value="UniProtKB-SubCell"/>
</dbReference>
<keyword evidence="2" id="KW-0333">Golgi apparatus</keyword>
<sequence length="857" mass="97933">MSEDITTGQSSQVTNVSLNNDQISNVENTIETSTSDEKPLESVTNSEPIQEKETENEAKVDTEVEVQVIPETKVNQPIKVEEPKLESEFSKPEKKKKLSLQERLALAAQKKSEKSKAKKKPKSDEIPVEKSIDFQSINQKNNVPDKIEITNTQLKPNVISEIDLNSLIPDILIDDQREDFVSKLEKYISDKINDLSLTYSTKISKLEDELKIKSKPITASANDNNLLKKIQDKELQIESLLEEGTKLSKKELLLNQSIKKLKQRETELEEDVEHNEKTIDELTNKVEILEKKVVDFDNNERALVEEKLALQTLRTKYDSLVRANDSLTDELKEIKFSKLDVQLEKALKELDEKSKFIEELSEKFEKLESSSNQLNDEKQSTIIELENQLRIEKTKVIDISRESKGEIKRLGEKIEALRFQNESSIPSEKSSDDTELIQLQYDQAQENWKIIESSYLKKISDYEIQIEELRNSNIVYSRKIKVLTNDLKQKSTSTQELQVNEETLINEIESLKKKNTLLTNTNENLVENLKHLKEEFIKEKESFEKKINTLEEVKEELESTIKLRSNDFNSSQMISQNSFYLQDISSSSSLNHLKNSNNSMIGRSASNTRYPIGFGESATTPRNSSFSLYKLNNMGSMSAQDKILRHQNSIATIDSNQNNTDQLIQSASSNEFNSNGLNLNVSGHTPYMTDSASFRNSSQDFLINDEIPMGMEAIESEHVSTINGSNNNNNNSNSGGGLNIQLIKKLSAHVRMLELEVNTLKDETKTLETEKESASEEILRLIEDNSQVQNIRDEMKLKQDETDKIQKNYQRVLVLLGEKEERVGELTADVEDLKDMLRQQVQQMVDMQEKINSLASK</sequence>
<evidence type="ECO:0000313" key="7">
    <source>
        <dbReference type="EMBL" id="KAG0690568.1"/>
    </source>
</evidence>
<feature type="domain" description="TATA element modulatory factor 1 TATA binding" evidence="6">
    <location>
        <begin position="731"/>
        <end position="844"/>
    </location>
</feature>
<evidence type="ECO:0000256" key="3">
    <source>
        <dbReference type="ARBA" id="ARBA00023054"/>
    </source>
</evidence>
<feature type="compositionally biased region" description="Basic and acidic residues" evidence="5">
    <location>
        <begin position="79"/>
        <end position="92"/>
    </location>
</feature>
<dbReference type="AlphaFoldDB" id="A0A9P6WQS8"/>
<dbReference type="PANTHER" id="PTHR46515">
    <property type="entry name" value="TATA ELEMENT MODULATORY FACTOR TMF1"/>
    <property type="match status" value="1"/>
</dbReference>
<proteinExistence type="predicted"/>
<feature type="coiled-coil region" evidence="4">
    <location>
        <begin position="494"/>
        <end position="567"/>
    </location>
</feature>
<evidence type="ECO:0000256" key="2">
    <source>
        <dbReference type="ARBA" id="ARBA00023034"/>
    </source>
</evidence>
<gene>
    <name evidence="7" type="ORF">C6P40_002438</name>
</gene>
<organism evidence="7 8">
    <name type="scientific">Pichia californica</name>
    <dbReference type="NCBI Taxonomy" id="460514"/>
    <lineage>
        <taxon>Eukaryota</taxon>
        <taxon>Fungi</taxon>
        <taxon>Dikarya</taxon>
        <taxon>Ascomycota</taxon>
        <taxon>Saccharomycotina</taxon>
        <taxon>Pichiomycetes</taxon>
        <taxon>Pichiales</taxon>
        <taxon>Pichiaceae</taxon>
        <taxon>Pichia</taxon>
    </lineage>
</organism>
<evidence type="ECO:0000256" key="1">
    <source>
        <dbReference type="ARBA" id="ARBA00004555"/>
    </source>
</evidence>
<keyword evidence="8" id="KW-1185">Reference proteome</keyword>
<keyword evidence="3 4" id="KW-0175">Coiled coil</keyword>
<evidence type="ECO:0000256" key="5">
    <source>
        <dbReference type="SAM" id="MobiDB-lite"/>
    </source>
</evidence>
<dbReference type="InterPro" id="IPR022091">
    <property type="entry name" value="TMF_TATA-bd"/>
</dbReference>
<feature type="compositionally biased region" description="Polar residues" evidence="5">
    <location>
        <begin position="1"/>
        <end position="33"/>
    </location>
</feature>
<dbReference type="Pfam" id="PF12329">
    <property type="entry name" value="TMF_DNA_bd"/>
    <property type="match status" value="1"/>
</dbReference>
<dbReference type="GO" id="GO:0005783">
    <property type="term" value="C:endoplasmic reticulum"/>
    <property type="evidence" value="ECO:0007669"/>
    <property type="project" value="TreeGrafter"/>
</dbReference>
<dbReference type="Proteomes" id="UP000697127">
    <property type="component" value="Unassembled WGS sequence"/>
</dbReference>
<dbReference type="InterPro" id="IPR052602">
    <property type="entry name" value="Growth_transcription_reg"/>
</dbReference>
<reference evidence="7" key="1">
    <citation type="submission" date="2020-11" db="EMBL/GenBank/DDBJ databases">
        <title>Kefir isolates.</title>
        <authorList>
            <person name="Marcisauskas S."/>
            <person name="Kim Y."/>
            <person name="Blasche S."/>
        </authorList>
    </citation>
    <scope>NUCLEOTIDE SEQUENCE</scope>
    <source>
        <strain evidence="7">Olga-1</strain>
    </source>
</reference>